<dbReference type="GO" id="GO:0016174">
    <property type="term" value="F:NAD(P)H oxidase H2O2-forming activity"/>
    <property type="evidence" value="ECO:0007669"/>
    <property type="project" value="TreeGrafter"/>
</dbReference>
<dbReference type="EMBL" id="JAKCXM010000690">
    <property type="protein sequence ID" value="KAJ0392211.1"/>
    <property type="molecule type" value="Genomic_DNA"/>
</dbReference>
<dbReference type="Proteomes" id="UP001209570">
    <property type="component" value="Unassembled WGS sequence"/>
</dbReference>
<dbReference type="SUPFAM" id="SSF51905">
    <property type="entry name" value="FAD/NAD(P)-binding domain"/>
    <property type="match status" value="1"/>
</dbReference>
<protein>
    <recommendedName>
        <fullName evidence="4">FAD/NAD(P)-binding domain-containing protein</fullName>
    </recommendedName>
</protein>
<name>A0AAD5LSI3_PYTIN</name>
<keyword evidence="1" id="KW-0285">Flavoprotein</keyword>
<evidence type="ECO:0000256" key="3">
    <source>
        <dbReference type="ARBA" id="ARBA00023002"/>
    </source>
</evidence>
<evidence type="ECO:0000256" key="1">
    <source>
        <dbReference type="ARBA" id="ARBA00022630"/>
    </source>
</evidence>
<dbReference type="PANTHER" id="PTHR43557:SF4">
    <property type="entry name" value="APOPTOSIS-INDUCING FACTOR 1, MITOCHONDRIAL"/>
    <property type="match status" value="1"/>
</dbReference>
<dbReference type="GO" id="GO:0005739">
    <property type="term" value="C:mitochondrion"/>
    <property type="evidence" value="ECO:0007669"/>
    <property type="project" value="TreeGrafter"/>
</dbReference>
<evidence type="ECO:0000259" key="4">
    <source>
        <dbReference type="Pfam" id="PF07992"/>
    </source>
</evidence>
<feature type="domain" description="FAD/NAD(P)-binding" evidence="4">
    <location>
        <begin position="27"/>
        <end position="181"/>
    </location>
</feature>
<evidence type="ECO:0000256" key="2">
    <source>
        <dbReference type="ARBA" id="ARBA00022827"/>
    </source>
</evidence>
<dbReference type="AlphaFoldDB" id="A0AAD5LSI3"/>
<accession>A0AAD5LSI3</accession>
<dbReference type="InterPro" id="IPR050446">
    <property type="entry name" value="FAD-oxidoreductase/Apoptosis"/>
</dbReference>
<reference evidence="5" key="1">
    <citation type="submission" date="2021-12" db="EMBL/GenBank/DDBJ databases">
        <title>Prjna785345.</title>
        <authorList>
            <person name="Rujirawat T."/>
            <person name="Krajaejun T."/>
        </authorList>
    </citation>
    <scope>NUCLEOTIDE SEQUENCE</scope>
    <source>
        <strain evidence="5">Pi057C3</strain>
    </source>
</reference>
<evidence type="ECO:0000313" key="5">
    <source>
        <dbReference type="EMBL" id="KAJ0392211.1"/>
    </source>
</evidence>
<sequence>MPPGLASKEHLRLARRFTRRNQQKYHKYVIVGSGTAAHAAIEAIRQAENDADILIVSDERALPRMESSSPPVTSADGTGEHEPLGEALLEIYNEWRRHIAQRLEEEDPSDGNNNPVTLLMNKHTKMHFDVEKRRIVLSDGTEIRYEKCLIACSGKPRHFYVLDSDRISYALKDRINTCTTLHDFEQLSGLGKRSDIPAMLI</sequence>
<dbReference type="InterPro" id="IPR023753">
    <property type="entry name" value="FAD/NAD-binding_dom"/>
</dbReference>
<keyword evidence="3" id="KW-0560">Oxidoreductase</keyword>
<organism evidence="5 6">
    <name type="scientific">Pythium insidiosum</name>
    <name type="common">Pythiosis disease agent</name>
    <dbReference type="NCBI Taxonomy" id="114742"/>
    <lineage>
        <taxon>Eukaryota</taxon>
        <taxon>Sar</taxon>
        <taxon>Stramenopiles</taxon>
        <taxon>Oomycota</taxon>
        <taxon>Peronosporomycetes</taxon>
        <taxon>Pythiales</taxon>
        <taxon>Pythiaceae</taxon>
        <taxon>Pythium</taxon>
    </lineage>
</organism>
<dbReference type="GO" id="GO:0033108">
    <property type="term" value="P:mitochondrial respiratory chain complex assembly"/>
    <property type="evidence" value="ECO:0007669"/>
    <property type="project" value="TreeGrafter"/>
</dbReference>
<comment type="caution">
    <text evidence="5">The sequence shown here is derived from an EMBL/GenBank/DDBJ whole genome shotgun (WGS) entry which is preliminary data.</text>
</comment>
<dbReference type="PANTHER" id="PTHR43557">
    <property type="entry name" value="APOPTOSIS-INDUCING FACTOR 1"/>
    <property type="match status" value="1"/>
</dbReference>
<keyword evidence="6" id="KW-1185">Reference proteome</keyword>
<gene>
    <name evidence="5" type="ORF">P43SY_011946</name>
</gene>
<dbReference type="GO" id="GO:0071949">
    <property type="term" value="F:FAD binding"/>
    <property type="evidence" value="ECO:0007669"/>
    <property type="project" value="TreeGrafter"/>
</dbReference>
<dbReference type="InterPro" id="IPR036188">
    <property type="entry name" value="FAD/NAD-bd_sf"/>
</dbReference>
<evidence type="ECO:0000313" key="6">
    <source>
        <dbReference type="Proteomes" id="UP001209570"/>
    </source>
</evidence>
<dbReference type="GO" id="GO:0012501">
    <property type="term" value="P:programmed cell death"/>
    <property type="evidence" value="ECO:0007669"/>
    <property type="project" value="TreeGrafter"/>
</dbReference>
<proteinExistence type="predicted"/>
<keyword evidence="2" id="KW-0274">FAD</keyword>
<dbReference type="Pfam" id="PF07992">
    <property type="entry name" value="Pyr_redox_2"/>
    <property type="match status" value="1"/>
</dbReference>
<dbReference type="Gene3D" id="3.50.50.60">
    <property type="entry name" value="FAD/NAD(P)-binding domain"/>
    <property type="match status" value="2"/>
</dbReference>